<dbReference type="InterPro" id="IPR006645">
    <property type="entry name" value="NGN-like_dom"/>
</dbReference>
<dbReference type="InterPro" id="IPR036735">
    <property type="entry name" value="NGN_dom_sf"/>
</dbReference>
<dbReference type="SMART" id="SM00738">
    <property type="entry name" value="NGN"/>
    <property type="match status" value="1"/>
</dbReference>
<dbReference type="SUPFAM" id="SSF82679">
    <property type="entry name" value="N-utilization substance G protein NusG, N-terminal domain"/>
    <property type="match status" value="1"/>
</dbReference>
<dbReference type="Pfam" id="PF02357">
    <property type="entry name" value="NusG"/>
    <property type="match status" value="1"/>
</dbReference>
<dbReference type="PANTHER" id="PTHR30265">
    <property type="entry name" value="RHO-INTERACTING TRANSCRIPTION TERMINATION FACTOR NUSG"/>
    <property type="match status" value="1"/>
</dbReference>
<dbReference type="GO" id="GO:0006354">
    <property type="term" value="P:DNA-templated transcription elongation"/>
    <property type="evidence" value="ECO:0007669"/>
    <property type="project" value="InterPro"/>
</dbReference>
<dbReference type="CDD" id="cd09891">
    <property type="entry name" value="NGN_Bact_1"/>
    <property type="match status" value="1"/>
</dbReference>
<dbReference type="InterPro" id="IPR043425">
    <property type="entry name" value="NusG-like"/>
</dbReference>
<sequence>MALTKFLLPLASWNKDLLTMNDQKNKPVRQVKSKKPAKSKKIINLAQWYIVTCSNGYEDTVIKNLKAKVAAMHFGDLILDAKVIKIRTTIEEEFDSNNPKKIPPKNMRNSVNIKWKTIGKGKYLKVKIVDKNKFPGYIYVKMVMTDDTWYAVRNAPNITGLIGSSGKRTKPIPINFDEEMLLSGETDDPSRRIVVEPNAIIDMDRNLFDEEGKLIGFLAPEDHQDHDFKPDPNKVVNSPELAVDSVQDDSISNSLPTLILEELNKSDQRREPLTAEIEVDEISVTNPTVMKLPDETSDHNQKPELDTHSLSHKKDE</sequence>
<evidence type="ECO:0000256" key="5">
    <source>
        <dbReference type="SAM" id="MobiDB-lite"/>
    </source>
</evidence>
<evidence type="ECO:0000256" key="3">
    <source>
        <dbReference type="ARBA" id="ARBA00023163"/>
    </source>
</evidence>
<evidence type="ECO:0000259" key="6">
    <source>
        <dbReference type="SMART" id="SM00738"/>
    </source>
</evidence>
<dbReference type="GO" id="GO:0031564">
    <property type="term" value="P:transcription antitermination"/>
    <property type="evidence" value="ECO:0007669"/>
    <property type="project" value="UniProtKB-KW"/>
</dbReference>
<evidence type="ECO:0000256" key="2">
    <source>
        <dbReference type="ARBA" id="ARBA00023015"/>
    </source>
</evidence>
<name>A0A292IJ67_9MOLU</name>
<keyword evidence="1" id="KW-0889">Transcription antitermination</keyword>
<reference evidence="7 8" key="1">
    <citation type="journal article" date="2015" name="Clin. Infect. Dis.">
        <title>Genomic Investigations unmask Mycoplasma amphoriforme, a new respiratory pathogen.</title>
        <authorList>
            <person name="Gillespie S.H."/>
            <person name="Ling C.L."/>
            <person name="Oravcova K."/>
            <person name="Pinheiro M."/>
            <person name="Wells L."/>
            <person name="Bryant J.M."/>
            <person name="McHugh T.D."/>
            <person name="Bebear C."/>
            <person name="Webster D."/>
            <person name="Harris S.R."/>
            <person name="Seth-Smith H.M."/>
            <person name="Thomson N.R."/>
        </authorList>
    </citation>
    <scope>NUCLEOTIDE SEQUENCE [LARGE SCALE GENOMIC DNA]</scope>
    <source>
        <strain evidence="7 8">A39</strain>
    </source>
</reference>
<dbReference type="InterPro" id="IPR010216">
    <property type="entry name" value="Transcrpt_antiterm_NusG_myco"/>
</dbReference>
<organism evidence="7 8">
    <name type="scientific">Mycoplasma amphoriforme A39</name>
    <dbReference type="NCBI Taxonomy" id="572419"/>
    <lineage>
        <taxon>Bacteria</taxon>
        <taxon>Bacillati</taxon>
        <taxon>Mycoplasmatota</taxon>
        <taxon>Mollicutes</taxon>
        <taxon>Mycoplasmataceae</taxon>
        <taxon>Mycoplasma</taxon>
    </lineage>
</organism>
<feature type="region of interest" description="Disordered" evidence="5">
    <location>
        <begin position="284"/>
        <end position="316"/>
    </location>
</feature>
<dbReference type="Proteomes" id="UP000261764">
    <property type="component" value="Chromosome I"/>
</dbReference>
<dbReference type="KEGG" id="mamp:MAMA39_04580"/>
<proteinExistence type="predicted"/>
<protein>
    <recommendedName>
        <fullName evidence="4">Transcription termination/antitermination protein NusG</fullName>
    </recommendedName>
</protein>
<dbReference type="InterPro" id="IPR047050">
    <property type="entry name" value="NGN"/>
</dbReference>
<dbReference type="PANTHER" id="PTHR30265:SF2">
    <property type="entry name" value="TRANSCRIPTION TERMINATION_ANTITERMINATION PROTEIN NUSG"/>
    <property type="match status" value="1"/>
</dbReference>
<feature type="compositionally biased region" description="Basic and acidic residues" evidence="5">
    <location>
        <begin position="292"/>
        <end position="316"/>
    </location>
</feature>
<dbReference type="GO" id="GO:0005829">
    <property type="term" value="C:cytosol"/>
    <property type="evidence" value="ECO:0007669"/>
    <property type="project" value="TreeGrafter"/>
</dbReference>
<accession>A0A292IJ67</accession>
<evidence type="ECO:0000256" key="1">
    <source>
        <dbReference type="ARBA" id="ARBA00022814"/>
    </source>
</evidence>
<dbReference type="RefSeq" id="WP_343251200.1">
    <property type="nucleotide sequence ID" value="NZ_HG937516.1"/>
</dbReference>
<dbReference type="AlphaFoldDB" id="A0A292IJ67"/>
<keyword evidence="2" id="KW-0805">Transcription regulation</keyword>
<evidence type="ECO:0000256" key="4">
    <source>
        <dbReference type="NCBIfam" id="TIGR01956"/>
    </source>
</evidence>
<dbReference type="NCBIfam" id="TIGR01956">
    <property type="entry name" value="NusG_myco"/>
    <property type="match status" value="1"/>
</dbReference>
<dbReference type="Gene3D" id="3.30.70.940">
    <property type="entry name" value="NusG, N-terminal domain"/>
    <property type="match status" value="1"/>
</dbReference>
<keyword evidence="3" id="KW-0804">Transcription</keyword>
<feature type="domain" description="NusG-like N-terminal" evidence="6">
    <location>
        <begin position="45"/>
        <end position="186"/>
    </location>
</feature>
<gene>
    <name evidence="7" type="ORF">MAMA39_04580</name>
</gene>
<keyword evidence="8" id="KW-1185">Reference proteome</keyword>
<evidence type="ECO:0000313" key="8">
    <source>
        <dbReference type="Proteomes" id="UP000261764"/>
    </source>
</evidence>
<dbReference type="EMBL" id="HG937516">
    <property type="protein sequence ID" value="CDN40577.1"/>
    <property type="molecule type" value="Genomic_DNA"/>
</dbReference>
<evidence type="ECO:0000313" key="7">
    <source>
        <dbReference type="EMBL" id="CDN40577.1"/>
    </source>
</evidence>